<dbReference type="InterPro" id="IPR017850">
    <property type="entry name" value="Alkaline_phosphatase_core_sf"/>
</dbReference>
<dbReference type="InterPro" id="IPR007312">
    <property type="entry name" value="Phosphoesterase"/>
</dbReference>
<dbReference type="EMBL" id="BAAAQR010000002">
    <property type="protein sequence ID" value="GAA2139857.1"/>
    <property type="molecule type" value="Genomic_DNA"/>
</dbReference>
<dbReference type="Proteomes" id="UP001501771">
    <property type="component" value="Unassembled WGS sequence"/>
</dbReference>
<evidence type="ECO:0008006" key="6">
    <source>
        <dbReference type="Google" id="ProtNLM"/>
    </source>
</evidence>
<evidence type="ECO:0000313" key="4">
    <source>
        <dbReference type="EMBL" id="GAA2139857.1"/>
    </source>
</evidence>
<organism evidence="4 5">
    <name type="scientific">Nocardioides koreensis</name>
    <dbReference type="NCBI Taxonomy" id="433651"/>
    <lineage>
        <taxon>Bacteria</taxon>
        <taxon>Bacillati</taxon>
        <taxon>Actinomycetota</taxon>
        <taxon>Actinomycetes</taxon>
        <taxon>Propionibacteriales</taxon>
        <taxon>Nocardioidaceae</taxon>
        <taxon>Nocardioides</taxon>
    </lineage>
</organism>
<keyword evidence="2" id="KW-0843">Virulence</keyword>
<gene>
    <name evidence="4" type="ORF">GCM10009844_09000</name>
</gene>
<evidence type="ECO:0000313" key="5">
    <source>
        <dbReference type="Proteomes" id="UP001501771"/>
    </source>
</evidence>
<keyword evidence="3" id="KW-0732">Signal</keyword>
<dbReference type="PANTHER" id="PTHR31956">
    <property type="entry name" value="NON-SPECIFIC PHOSPHOLIPASE C4-RELATED"/>
    <property type="match status" value="1"/>
</dbReference>
<keyword evidence="5" id="KW-1185">Reference proteome</keyword>
<evidence type="ECO:0000256" key="2">
    <source>
        <dbReference type="ARBA" id="ARBA00023026"/>
    </source>
</evidence>
<dbReference type="RefSeq" id="WP_344148244.1">
    <property type="nucleotide sequence ID" value="NZ_BAAAQR010000002.1"/>
</dbReference>
<reference evidence="5" key="1">
    <citation type="journal article" date="2019" name="Int. J. Syst. Evol. Microbiol.">
        <title>The Global Catalogue of Microorganisms (GCM) 10K type strain sequencing project: providing services to taxonomists for standard genome sequencing and annotation.</title>
        <authorList>
            <consortium name="The Broad Institute Genomics Platform"/>
            <consortium name="The Broad Institute Genome Sequencing Center for Infectious Disease"/>
            <person name="Wu L."/>
            <person name="Ma J."/>
        </authorList>
    </citation>
    <scope>NUCLEOTIDE SEQUENCE [LARGE SCALE GENOMIC DNA]</scope>
    <source>
        <strain evidence="5">JCM 16022</strain>
    </source>
</reference>
<protein>
    <recommendedName>
        <fullName evidence="6">Phosphoesterase</fullName>
    </recommendedName>
</protein>
<dbReference type="Pfam" id="PF04185">
    <property type="entry name" value="Phosphoesterase"/>
    <property type="match status" value="1"/>
</dbReference>
<feature type="chain" id="PRO_5045156207" description="Phosphoesterase" evidence="3">
    <location>
        <begin position="31"/>
        <end position="381"/>
    </location>
</feature>
<evidence type="ECO:0000256" key="1">
    <source>
        <dbReference type="ARBA" id="ARBA00022801"/>
    </source>
</evidence>
<evidence type="ECO:0000256" key="3">
    <source>
        <dbReference type="SAM" id="SignalP"/>
    </source>
</evidence>
<sequence>MHAWSLTPHVVRRVAAPLAAATLAAVSLTAGLVHDAAPADAAARKKAAAAPAVGHVFVVNLENKGYDETFGPGSPAPYLSTTLRDQGQLLSQYYGTAHNSLPNYIAQISGQGPDAQTQGDCQVYSDFVQTGTVAPDQAVGNGCVYPSSVKTVADQLEAKGLTWHGYMEDMGTSCRHPEPNTADDTQKAEVGDQYAARHNPFVYFRSITSSPTCDHNDVDLSQLATDLGSVATTPNLSYITPNLCNDGHDSPCVDGRPGGLATADEWLKTWIPKILASPAYQQDGLLVVTFDEADTNSPDGADACCGEGPGPNAALPGIYGMGGGRTGAVLLSPFITPGTWNDTGYNHYSLLRTIEDTFGLSPLGYAQDARGFGTDVYGAGK</sequence>
<proteinExistence type="predicted"/>
<comment type="caution">
    <text evidence="4">The sequence shown here is derived from an EMBL/GenBank/DDBJ whole genome shotgun (WGS) entry which is preliminary data.</text>
</comment>
<name>A0ABP5L4R8_9ACTN</name>
<dbReference type="PANTHER" id="PTHR31956:SF8">
    <property type="entry name" value="ACID PHOSPHATASE PHOA (AFU_ORTHOLOGUE AFUA_1G03570)"/>
    <property type="match status" value="1"/>
</dbReference>
<feature type="signal peptide" evidence="3">
    <location>
        <begin position="1"/>
        <end position="30"/>
    </location>
</feature>
<dbReference type="Gene3D" id="3.40.720.10">
    <property type="entry name" value="Alkaline Phosphatase, subunit A"/>
    <property type="match status" value="1"/>
</dbReference>
<keyword evidence="1" id="KW-0378">Hydrolase</keyword>
<accession>A0ABP5L4R8</accession>